<sequence length="368" mass="41737">MAPTPAALTTTPTTHDFAKEVKDFDDSKMGVKDLLDSGVTTIPKIFMYPPEVLADLKPCNLEIPTIDLSHPREEVIEQIKRASHDWGFYQVINHGISNEVIDQTINAFKSFYELPMETKKKYHHMDPKVAFYSNFNIFYSKAVNWKDSLRVYMAPNPPEMDQMPSVCAKVTNELLDWDLQAKRVAEELMEMMCEGVGVKKDKLKEMSCLEHRKLVSHYYPYCPQPDLTMGLPPHTDRGVLTVLLQNEVNGLHVKHGKEWVEVKPVRGALIINVGDLLQIFSNDAFTSVEHRVVANPSKNPRISLAAIYNPGKRGENDVYGVFPEIITPEKPSLYKEFTIPEIQKQGLTDDSSCRAIIDLFKLDKSEAA</sequence>
<keyword evidence="8" id="KW-1185">Reference proteome</keyword>
<keyword evidence="2 5" id="KW-0479">Metal-binding</keyword>
<dbReference type="InterPro" id="IPR005123">
    <property type="entry name" value="Oxoglu/Fe-dep_dioxygenase_dom"/>
</dbReference>
<feature type="domain" description="Fe2OG dioxygenase" evidence="6">
    <location>
        <begin position="204"/>
        <end position="310"/>
    </location>
</feature>
<dbReference type="Pfam" id="PF14226">
    <property type="entry name" value="DIOX_N"/>
    <property type="match status" value="1"/>
</dbReference>
<dbReference type="GO" id="GO:0046872">
    <property type="term" value="F:metal ion binding"/>
    <property type="evidence" value="ECO:0007669"/>
    <property type="project" value="UniProtKB-KW"/>
</dbReference>
<dbReference type="Proteomes" id="UP001419268">
    <property type="component" value="Unassembled WGS sequence"/>
</dbReference>
<dbReference type="PROSITE" id="PS51471">
    <property type="entry name" value="FE2OG_OXY"/>
    <property type="match status" value="1"/>
</dbReference>
<dbReference type="AlphaFoldDB" id="A0AAP0KRA5"/>
<dbReference type="InterPro" id="IPR026992">
    <property type="entry name" value="DIOX_N"/>
</dbReference>
<name>A0AAP0KRA5_9MAGN</name>
<organism evidence="7 8">
    <name type="scientific">Stephania cephalantha</name>
    <dbReference type="NCBI Taxonomy" id="152367"/>
    <lineage>
        <taxon>Eukaryota</taxon>
        <taxon>Viridiplantae</taxon>
        <taxon>Streptophyta</taxon>
        <taxon>Embryophyta</taxon>
        <taxon>Tracheophyta</taxon>
        <taxon>Spermatophyta</taxon>
        <taxon>Magnoliopsida</taxon>
        <taxon>Ranunculales</taxon>
        <taxon>Menispermaceae</taxon>
        <taxon>Menispermoideae</taxon>
        <taxon>Cissampelideae</taxon>
        <taxon>Stephania</taxon>
    </lineage>
</organism>
<comment type="similarity">
    <text evidence="1 5">Belongs to the iron/ascorbate-dependent oxidoreductase family.</text>
</comment>
<dbReference type="GO" id="GO:0051213">
    <property type="term" value="F:dioxygenase activity"/>
    <property type="evidence" value="ECO:0007669"/>
    <property type="project" value="UniProtKB-ARBA"/>
</dbReference>
<comment type="caution">
    <text evidence="7">The sequence shown here is derived from an EMBL/GenBank/DDBJ whole genome shotgun (WGS) entry which is preliminary data.</text>
</comment>
<dbReference type="Gene3D" id="2.60.120.330">
    <property type="entry name" value="B-lactam Antibiotic, Isopenicillin N Synthase, Chain"/>
    <property type="match status" value="1"/>
</dbReference>
<keyword evidence="3 5" id="KW-0560">Oxidoreductase</keyword>
<evidence type="ECO:0000313" key="8">
    <source>
        <dbReference type="Proteomes" id="UP001419268"/>
    </source>
</evidence>
<evidence type="ECO:0000256" key="1">
    <source>
        <dbReference type="ARBA" id="ARBA00008056"/>
    </source>
</evidence>
<dbReference type="PANTHER" id="PTHR10209:SF751">
    <property type="entry name" value="OS06G0255100 PROTEIN"/>
    <property type="match status" value="1"/>
</dbReference>
<evidence type="ECO:0000256" key="2">
    <source>
        <dbReference type="ARBA" id="ARBA00022723"/>
    </source>
</evidence>
<reference evidence="7 8" key="1">
    <citation type="submission" date="2024-01" db="EMBL/GenBank/DDBJ databases">
        <title>Genome assemblies of Stephania.</title>
        <authorList>
            <person name="Yang L."/>
        </authorList>
    </citation>
    <scope>NUCLEOTIDE SEQUENCE [LARGE SCALE GENOMIC DNA]</scope>
    <source>
        <strain evidence="7">JXDWG</strain>
        <tissue evidence="7">Leaf</tissue>
    </source>
</reference>
<dbReference type="EMBL" id="JBBNAG010000002">
    <property type="protein sequence ID" value="KAK9156785.1"/>
    <property type="molecule type" value="Genomic_DNA"/>
</dbReference>
<evidence type="ECO:0000256" key="3">
    <source>
        <dbReference type="ARBA" id="ARBA00023002"/>
    </source>
</evidence>
<evidence type="ECO:0000313" key="7">
    <source>
        <dbReference type="EMBL" id="KAK9156785.1"/>
    </source>
</evidence>
<dbReference type="FunFam" id="2.60.120.330:FF:000026">
    <property type="entry name" value="DIBOA-glucoside dioxygenase BX6"/>
    <property type="match status" value="1"/>
</dbReference>
<keyword evidence="4 5" id="KW-0408">Iron</keyword>
<evidence type="ECO:0000259" key="6">
    <source>
        <dbReference type="PROSITE" id="PS51471"/>
    </source>
</evidence>
<protein>
    <recommendedName>
        <fullName evidence="6">Fe2OG dioxygenase domain-containing protein</fullName>
    </recommendedName>
</protein>
<evidence type="ECO:0000256" key="5">
    <source>
        <dbReference type="RuleBase" id="RU003682"/>
    </source>
</evidence>
<dbReference type="SUPFAM" id="SSF51197">
    <property type="entry name" value="Clavaminate synthase-like"/>
    <property type="match status" value="1"/>
</dbReference>
<gene>
    <name evidence="7" type="ORF">Scep_003359</name>
</gene>
<dbReference type="InterPro" id="IPR044861">
    <property type="entry name" value="IPNS-like_FE2OG_OXY"/>
</dbReference>
<accession>A0AAP0KRA5</accession>
<proteinExistence type="inferred from homology"/>
<dbReference type="PANTHER" id="PTHR10209">
    <property type="entry name" value="OXIDOREDUCTASE, 2OG-FE II OXYGENASE FAMILY PROTEIN"/>
    <property type="match status" value="1"/>
</dbReference>
<evidence type="ECO:0000256" key="4">
    <source>
        <dbReference type="ARBA" id="ARBA00023004"/>
    </source>
</evidence>
<dbReference type="InterPro" id="IPR027443">
    <property type="entry name" value="IPNS-like_sf"/>
</dbReference>
<dbReference type="Pfam" id="PF03171">
    <property type="entry name" value="2OG-FeII_Oxy"/>
    <property type="match status" value="1"/>
</dbReference>